<reference evidence="3" key="1">
    <citation type="journal article" date="2006" name="PLoS Biol.">
        <title>Macronuclear genome sequence of the ciliate Tetrahymena thermophila, a model eukaryote.</title>
        <authorList>
            <person name="Eisen J.A."/>
            <person name="Coyne R.S."/>
            <person name="Wu M."/>
            <person name="Wu D."/>
            <person name="Thiagarajan M."/>
            <person name="Wortman J.R."/>
            <person name="Badger J.H."/>
            <person name="Ren Q."/>
            <person name="Amedeo P."/>
            <person name="Jones K.M."/>
            <person name="Tallon L.J."/>
            <person name="Delcher A.L."/>
            <person name="Salzberg S.L."/>
            <person name="Silva J.C."/>
            <person name="Haas B.J."/>
            <person name="Majoros W.H."/>
            <person name="Farzad M."/>
            <person name="Carlton J.M."/>
            <person name="Smith R.K. Jr."/>
            <person name="Garg J."/>
            <person name="Pearlman R.E."/>
            <person name="Karrer K.M."/>
            <person name="Sun L."/>
            <person name="Manning G."/>
            <person name="Elde N.C."/>
            <person name="Turkewitz A.P."/>
            <person name="Asai D.J."/>
            <person name="Wilkes D.E."/>
            <person name="Wang Y."/>
            <person name="Cai H."/>
            <person name="Collins K."/>
            <person name="Stewart B.A."/>
            <person name="Lee S.R."/>
            <person name="Wilamowska K."/>
            <person name="Weinberg Z."/>
            <person name="Ruzzo W.L."/>
            <person name="Wloga D."/>
            <person name="Gaertig J."/>
            <person name="Frankel J."/>
            <person name="Tsao C.-C."/>
            <person name="Gorovsky M.A."/>
            <person name="Keeling P.J."/>
            <person name="Waller R.F."/>
            <person name="Patron N.J."/>
            <person name="Cherry J.M."/>
            <person name="Stover N.A."/>
            <person name="Krieger C.J."/>
            <person name="del Toro C."/>
            <person name="Ryder H.F."/>
            <person name="Williamson S.C."/>
            <person name="Barbeau R.A."/>
            <person name="Hamilton E.P."/>
            <person name="Orias E."/>
        </authorList>
    </citation>
    <scope>NUCLEOTIDE SEQUENCE [LARGE SCALE GENOMIC DNA]</scope>
    <source>
        <strain evidence="3">SB210</strain>
    </source>
</reference>
<dbReference type="InterPro" id="IPR032675">
    <property type="entry name" value="LRR_dom_sf"/>
</dbReference>
<feature type="signal peptide" evidence="1">
    <location>
        <begin position="1"/>
        <end position="18"/>
    </location>
</feature>
<dbReference type="RefSeq" id="XP_001032229.2">
    <property type="nucleotide sequence ID" value="XM_001032229.2"/>
</dbReference>
<evidence type="ECO:0008006" key="4">
    <source>
        <dbReference type="Google" id="ProtNLM"/>
    </source>
</evidence>
<evidence type="ECO:0000256" key="1">
    <source>
        <dbReference type="SAM" id="SignalP"/>
    </source>
</evidence>
<dbReference type="KEGG" id="tet:TTHERM_00655980"/>
<keyword evidence="3" id="KW-1185">Reference proteome</keyword>
<proteinExistence type="predicted"/>
<protein>
    <recommendedName>
        <fullName evidence="4">Kinase domain protein</fullName>
    </recommendedName>
</protein>
<dbReference type="EMBL" id="GG662502">
    <property type="protein sequence ID" value="EAR84566.2"/>
    <property type="molecule type" value="Genomic_DNA"/>
</dbReference>
<feature type="chain" id="PRO_5004200976" description="Kinase domain protein" evidence="1">
    <location>
        <begin position="19"/>
        <end position="463"/>
    </location>
</feature>
<name>Q22GV8_TETTS</name>
<dbReference type="Gene3D" id="3.80.10.10">
    <property type="entry name" value="Ribonuclease Inhibitor"/>
    <property type="match status" value="2"/>
</dbReference>
<dbReference type="AlphaFoldDB" id="Q22GV8"/>
<dbReference type="InterPro" id="IPR001611">
    <property type="entry name" value="Leu-rich_rpt"/>
</dbReference>
<organism evidence="2 3">
    <name type="scientific">Tetrahymena thermophila (strain SB210)</name>
    <dbReference type="NCBI Taxonomy" id="312017"/>
    <lineage>
        <taxon>Eukaryota</taxon>
        <taxon>Sar</taxon>
        <taxon>Alveolata</taxon>
        <taxon>Ciliophora</taxon>
        <taxon>Intramacronucleata</taxon>
        <taxon>Oligohymenophorea</taxon>
        <taxon>Hymenostomatida</taxon>
        <taxon>Tetrahymenina</taxon>
        <taxon>Tetrahymenidae</taxon>
        <taxon>Tetrahymena</taxon>
    </lineage>
</organism>
<accession>Q22GV8</accession>
<evidence type="ECO:0000313" key="3">
    <source>
        <dbReference type="Proteomes" id="UP000009168"/>
    </source>
</evidence>
<evidence type="ECO:0000313" key="2">
    <source>
        <dbReference type="EMBL" id="EAR84566.2"/>
    </source>
</evidence>
<dbReference type="Proteomes" id="UP000009168">
    <property type="component" value="Unassembled WGS sequence"/>
</dbReference>
<sequence>MQLLIAALNLFLIDKLNLLYLEKNSNKDCLKMEIESLKQYILDQQKIKQLFLHENQKQIIQFEKLSNLKYLYKIDNEIFFLAQQVYNSTIIKVIKNDQKTVCELRNQSTNQNENLIYIQQLSFIQYLKNLTSYTFGEIDEKHNLLLVNKIIVNNENQDAFEENMKKIETCQNMQSLHFIYKGIRCTKNIEFFLLAQQVQKFEKLLDLFLDFEFNTIEKNNQKQNTNQEKQNLFYLLQQLPKCRNLHSLSCIFNNCRLNQERGINFVTDQISQCQSLAYLSISFWKEMIDAQGIYEAMQNISKMKQLTYLNINLQGNQIGDEGTIKMGWQISRLINLRQLKIDLWGNNIKSDGVSGFASEIQKCSQIILLELNLRYNNINSNGVIGLANEIQNYLNLRNLSLLLKDNDQISKEALSILGQRISKCSQMHSLTLDKRVTKQNNTYKMIQKSRKSPRLVSLKLKFS</sequence>
<dbReference type="HOGENOM" id="CLU_1351295_0_0_1"/>
<dbReference type="GeneID" id="7823669"/>
<dbReference type="InParanoid" id="Q22GV8"/>
<keyword evidence="1" id="KW-0732">Signal</keyword>
<gene>
    <name evidence="2" type="ORF">TTHERM_00655980</name>
</gene>
<dbReference type="Pfam" id="PF13516">
    <property type="entry name" value="LRR_6"/>
    <property type="match status" value="2"/>
</dbReference>
<dbReference type="SUPFAM" id="SSF52047">
    <property type="entry name" value="RNI-like"/>
    <property type="match status" value="1"/>
</dbReference>